<organism evidence="1">
    <name type="scientific">Buchnera aphidicola</name>
    <dbReference type="NCBI Taxonomy" id="9"/>
    <lineage>
        <taxon>Bacteria</taxon>
        <taxon>Pseudomonadati</taxon>
        <taxon>Pseudomonadota</taxon>
        <taxon>Gammaproteobacteria</taxon>
        <taxon>Enterobacterales</taxon>
        <taxon>Erwiniaceae</taxon>
        <taxon>Buchnera</taxon>
    </lineage>
</organism>
<feature type="non-terminal residue" evidence="1">
    <location>
        <position position="1"/>
    </location>
</feature>
<dbReference type="EMBL" id="AF129503">
    <property type="protein sequence ID" value="AAF13794.1"/>
    <property type="molecule type" value="Genomic_DNA"/>
</dbReference>
<evidence type="ECO:0000313" key="1">
    <source>
        <dbReference type="EMBL" id="AAF13794.1"/>
    </source>
</evidence>
<reference evidence="1" key="1">
    <citation type="journal article" date="1999" name="Mol. Biol. Evol.">
        <title>Sequence evolution in bacterial endosymbionts having extreme base compositions.</title>
        <authorList>
            <person name="Clark M.A."/>
            <person name="Moran N.A."/>
            <person name="Baumann P."/>
        </authorList>
    </citation>
    <scope>NUCLEOTIDE SEQUENCE</scope>
</reference>
<sequence length="41" mass="4947">FNRAKKLAIKEKLAVCLIKRHKSVLFTWISPQFRLFLKNIF</sequence>
<protein>
    <submittedName>
        <fullName evidence="1">Uncharacterized protein</fullName>
    </submittedName>
</protein>
<accession>Q9RQ62</accession>
<dbReference type="AlphaFoldDB" id="Q9RQ62"/>
<proteinExistence type="predicted"/>
<name>Q9RQ62_9GAMM</name>